<dbReference type="AlphaFoldDB" id="A0AAU0UTE1"/>
<gene>
    <name evidence="2" type="ORF">MFMK1_002967</name>
</gene>
<organism evidence="2 3">
    <name type="scientific">Metallumcola ferriviriculae</name>
    <dbReference type="NCBI Taxonomy" id="3039180"/>
    <lineage>
        <taxon>Bacteria</taxon>
        <taxon>Bacillati</taxon>
        <taxon>Bacillota</taxon>
        <taxon>Clostridia</taxon>
        <taxon>Neomoorellales</taxon>
        <taxon>Desulfitibacteraceae</taxon>
        <taxon>Metallumcola</taxon>
    </lineage>
</organism>
<name>A0AAU0UTE1_9FIRM</name>
<dbReference type="InterPro" id="IPR012902">
    <property type="entry name" value="N_methyl_site"/>
</dbReference>
<dbReference type="Pfam" id="PF07963">
    <property type="entry name" value="N_methyl"/>
    <property type="match status" value="1"/>
</dbReference>
<dbReference type="Proteomes" id="UP001329915">
    <property type="component" value="Chromosome"/>
</dbReference>
<keyword evidence="1" id="KW-0472">Membrane</keyword>
<feature type="transmembrane region" description="Helical" evidence="1">
    <location>
        <begin position="12"/>
        <end position="32"/>
    </location>
</feature>
<keyword evidence="1" id="KW-1133">Transmembrane helix</keyword>
<protein>
    <submittedName>
        <fullName evidence="2">Prepilin-type N-terminal cleavage/methylation domain-containing protein</fullName>
    </submittedName>
</protein>
<keyword evidence="1" id="KW-0812">Transmembrane</keyword>
<dbReference type="EMBL" id="CP121694">
    <property type="protein sequence ID" value="WRO23119.1"/>
    <property type="molecule type" value="Genomic_DNA"/>
</dbReference>
<accession>A0AAU0UTE1</accession>
<reference evidence="2 3" key="1">
    <citation type="submission" date="2023-04" db="EMBL/GenBank/DDBJ databases">
        <authorList>
            <person name="Hsu D."/>
        </authorList>
    </citation>
    <scope>NUCLEOTIDE SEQUENCE [LARGE SCALE GENOMIC DNA]</scope>
    <source>
        <strain evidence="2 3">MK1</strain>
    </source>
</reference>
<evidence type="ECO:0000313" key="3">
    <source>
        <dbReference type="Proteomes" id="UP001329915"/>
    </source>
</evidence>
<dbReference type="PROSITE" id="PS00409">
    <property type="entry name" value="PROKAR_NTER_METHYL"/>
    <property type="match status" value="1"/>
</dbReference>
<evidence type="ECO:0000256" key="1">
    <source>
        <dbReference type="SAM" id="Phobius"/>
    </source>
</evidence>
<evidence type="ECO:0000313" key="2">
    <source>
        <dbReference type="EMBL" id="WRO23119.1"/>
    </source>
</evidence>
<dbReference type="RefSeq" id="WP_366922505.1">
    <property type="nucleotide sequence ID" value="NZ_CP121694.1"/>
</dbReference>
<sequence length="123" mass="13656">MIWREERGLTLVEVLVAMFILVAVVLGMLSVYQSGFVLTQKAGDRTQALNIAQQLIEEIKADSGSLTAGVVSDQTISGYTYHVEITNISNVNFPDLYQVKVTVEYPMVNNAKNLSLATYIKKR</sequence>
<proteinExistence type="predicted"/>
<dbReference type="KEGG" id="dbc:MFMK1_002967"/>
<keyword evidence="3" id="KW-1185">Reference proteome</keyword>